<keyword evidence="5" id="KW-0472">Membrane</keyword>
<dbReference type="GO" id="GO:0004766">
    <property type="term" value="F:spermidine synthase activity"/>
    <property type="evidence" value="ECO:0007669"/>
    <property type="project" value="UniProtKB-UniRule"/>
</dbReference>
<dbReference type="GO" id="GO:0005886">
    <property type="term" value="C:plasma membrane"/>
    <property type="evidence" value="ECO:0007669"/>
    <property type="project" value="UniProtKB-SubCell"/>
</dbReference>
<name>A0A7R6T0C1_9BACT</name>
<dbReference type="PANTHER" id="PTHR11558">
    <property type="entry name" value="SPERMIDINE/SPERMINE SYNTHASE"/>
    <property type="match status" value="1"/>
</dbReference>
<keyword evidence="9" id="KW-1185">Reference proteome</keyword>
<feature type="transmembrane region" description="Helical" evidence="5">
    <location>
        <begin position="221"/>
        <end position="244"/>
    </location>
</feature>
<keyword evidence="4 5" id="KW-0620">Polyamine biosynthesis</keyword>
<dbReference type="KEGG" id="thyd:TTHT_2123"/>
<dbReference type="EC" id="2.5.1.16" evidence="5"/>
<dbReference type="Proteomes" id="UP000595564">
    <property type="component" value="Chromosome"/>
</dbReference>
<dbReference type="Pfam" id="PF01564">
    <property type="entry name" value="Spermine_synth"/>
    <property type="match status" value="1"/>
</dbReference>
<feature type="binding site" evidence="5">
    <location>
        <begin position="147"/>
        <end position="148"/>
    </location>
    <ligand>
        <name>S-methyl-5'-thioadenosine</name>
        <dbReference type="ChEBI" id="CHEBI:17509"/>
    </ligand>
</feature>
<feature type="binding site" evidence="5">
    <location>
        <position position="96"/>
    </location>
    <ligand>
        <name>spermidine</name>
        <dbReference type="ChEBI" id="CHEBI:57834"/>
    </ligand>
</feature>
<feature type="domain" description="PABS" evidence="7">
    <location>
        <begin position="13"/>
        <end position="246"/>
    </location>
</feature>
<dbReference type="Gene3D" id="2.30.140.10">
    <property type="entry name" value="Spermidine synthase, tetramerisation domain"/>
    <property type="match status" value="1"/>
</dbReference>
<evidence type="ECO:0000256" key="6">
    <source>
        <dbReference type="PROSITE-ProRule" id="PRU00354"/>
    </source>
</evidence>
<dbReference type="InterPro" id="IPR001045">
    <property type="entry name" value="Spermi_synthase"/>
</dbReference>
<sequence length="295" mass="34046">MEVYGIFGRDRIELFETMGPELAFVHRIERVHYHKRSKYQDILVGENRLHGKMLILDNVFNVSNLMEAYYHEPMAHIPVGLVNRENIEALIIGGGDFGVAYHLLKHKNIKKIAMCELDGNVVKVCREHFPWGKICEKDPRFKLEIGDGFKYLDNLKENSLDIIIIDSTDPFDKAGILISEEFYTKLKRVIKEDGVIIQLISDFHIYGECYSYVLPRVKKHFIGVKVIAVPVAFYITGYTGMLLFSKNEKMLESSRIPEKFVSNIPDVKTLTDSNIRAFLELPPVLKKFIEKFSTK</sequence>
<dbReference type="EMBL" id="AP017470">
    <property type="protein sequence ID" value="BBB33557.1"/>
    <property type="molecule type" value="Genomic_DNA"/>
</dbReference>
<evidence type="ECO:0000256" key="5">
    <source>
        <dbReference type="HAMAP-Rule" id="MF_00198"/>
    </source>
</evidence>
<reference evidence="8 9" key="1">
    <citation type="journal article" date="2012" name="Extremophiles">
        <title>Thermotomaculum hydrothermale gen. nov., sp. nov., a novel heterotrophic thermophile within the phylum Acidobacteria from a deep-sea hydrothermal vent chimney in the Southern Okinawa Trough.</title>
        <authorList>
            <person name="Izumi H."/>
            <person name="Nunoura T."/>
            <person name="Miyazaki M."/>
            <person name="Mino S."/>
            <person name="Toki T."/>
            <person name="Takai K."/>
            <person name="Sako Y."/>
            <person name="Sawabe T."/>
            <person name="Nakagawa S."/>
        </authorList>
    </citation>
    <scope>NUCLEOTIDE SEQUENCE [LARGE SCALE GENOMIC DNA]</scope>
    <source>
        <strain evidence="8 9">AC55</strain>
    </source>
</reference>
<evidence type="ECO:0000313" key="9">
    <source>
        <dbReference type="Proteomes" id="UP000595564"/>
    </source>
</evidence>
<gene>
    <name evidence="5" type="primary">speE</name>
    <name evidence="8" type="ORF">TTHT_2123</name>
</gene>
<feature type="binding site" evidence="5">
    <location>
        <begin position="166"/>
        <end position="169"/>
    </location>
    <ligand>
        <name>spermidine</name>
        <dbReference type="ChEBI" id="CHEBI:57834"/>
    </ligand>
</feature>
<comment type="function">
    <text evidence="5">Catalyzes the irreversible transfer of a propylamine group from the amino donor S-adenosylmethioninamine (decarboxy-AdoMet) to putrescine (1,4-diaminobutane) to yield spermidine.</text>
</comment>
<accession>A0A7R6T0C1</accession>
<comment type="subunit">
    <text evidence="5">Homodimer or homotetramer.</text>
</comment>
<evidence type="ECO:0000256" key="4">
    <source>
        <dbReference type="ARBA" id="ARBA00023115"/>
    </source>
</evidence>
<dbReference type="Pfam" id="PF17284">
    <property type="entry name" value="Spermine_synt_N"/>
    <property type="match status" value="1"/>
</dbReference>
<dbReference type="SUPFAM" id="SSF53335">
    <property type="entry name" value="S-adenosyl-L-methionine-dependent methyltransferases"/>
    <property type="match status" value="1"/>
</dbReference>
<dbReference type="RefSeq" id="WP_201327868.1">
    <property type="nucleotide sequence ID" value="NZ_AP017470.1"/>
</dbReference>
<feature type="binding site" evidence="5">
    <location>
        <position position="116"/>
    </location>
    <ligand>
        <name>S-methyl-5'-thioadenosine</name>
        <dbReference type="ChEBI" id="CHEBI:17509"/>
    </ligand>
</feature>
<keyword evidence="5" id="KW-0963">Cytoplasm</keyword>
<keyword evidence="5" id="KW-0812">Transmembrane</keyword>
<dbReference type="PROSITE" id="PS51006">
    <property type="entry name" value="PABS_2"/>
    <property type="match status" value="1"/>
</dbReference>
<dbReference type="GO" id="GO:0008295">
    <property type="term" value="P:spermidine biosynthetic process"/>
    <property type="evidence" value="ECO:0007669"/>
    <property type="project" value="UniProtKB-UniRule"/>
</dbReference>
<dbReference type="UniPathway" id="UPA00248">
    <property type="reaction ID" value="UER00314"/>
</dbReference>
<keyword evidence="2 5" id="KW-0808">Transferase</keyword>
<dbReference type="PANTHER" id="PTHR11558:SF11">
    <property type="entry name" value="SPERMIDINE SYNTHASE"/>
    <property type="match status" value="1"/>
</dbReference>
<organism evidence="8 9">
    <name type="scientific">Thermotomaculum hydrothermale</name>
    <dbReference type="NCBI Taxonomy" id="981385"/>
    <lineage>
        <taxon>Bacteria</taxon>
        <taxon>Pseudomonadati</taxon>
        <taxon>Acidobacteriota</taxon>
        <taxon>Holophagae</taxon>
        <taxon>Thermotomaculales</taxon>
        <taxon>Thermotomaculaceae</taxon>
        <taxon>Thermotomaculum</taxon>
    </lineage>
</organism>
<feature type="binding site" evidence="5">
    <location>
        <position position="71"/>
    </location>
    <ligand>
        <name>spermidine</name>
        <dbReference type="ChEBI" id="CHEBI:57834"/>
    </ligand>
</feature>
<dbReference type="InterPro" id="IPR035246">
    <property type="entry name" value="Spermidine_synt_N"/>
</dbReference>
<dbReference type="InterPro" id="IPR030374">
    <property type="entry name" value="PABS"/>
</dbReference>
<proteinExistence type="inferred from homology"/>
<dbReference type="HAMAP" id="MF_00198">
    <property type="entry name" value="Spermidine_synth"/>
    <property type="match status" value="1"/>
</dbReference>
<comment type="catalytic activity">
    <reaction evidence="5">
        <text>S-adenosyl 3-(methylsulfanyl)propylamine + putrescine = S-methyl-5'-thioadenosine + spermidine + H(+)</text>
        <dbReference type="Rhea" id="RHEA:12721"/>
        <dbReference type="ChEBI" id="CHEBI:15378"/>
        <dbReference type="ChEBI" id="CHEBI:17509"/>
        <dbReference type="ChEBI" id="CHEBI:57443"/>
        <dbReference type="ChEBI" id="CHEBI:57834"/>
        <dbReference type="ChEBI" id="CHEBI:326268"/>
        <dbReference type="EC" id="2.5.1.16"/>
    </reaction>
</comment>
<comment type="similarity">
    <text evidence="1 5">Belongs to the spermidine/spermine synthase family.</text>
</comment>
<comment type="subcellular location">
    <subcellularLocation>
        <location evidence="5">Cell membrane</location>
        <topology evidence="5">Single-pass membrane protein</topology>
    </subcellularLocation>
</comment>
<dbReference type="Gene3D" id="3.40.50.150">
    <property type="entry name" value="Vaccinia Virus protein VP39"/>
    <property type="match status" value="1"/>
</dbReference>
<comment type="pathway">
    <text evidence="5">Amine and polyamine biosynthesis; spermidine biosynthesis; spermidine from putrescine: step 1/1.</text>
</comment>
<keyword evidence="3 5" id="KW-0745">Spermidine biosynthesis</keyword>
<feature type="binding site" evidence="5">
    <location>
        <position position="40"/>
    </location>
    <ligand>
        <name>S-methyl-5'-thioadenosine</name>
        <dbReference type="ChEBI" id="CHEBI:17509"/>
    </ligand>
</feature>
<evidence type="ECO:0000256" key="1">
    <source>
        <dbReference type="ARBA" id="ARBA00007867"/>
    </source>
</evidence>
<protein>
    <recommendedName>
        <fullName evidence="5">Polyamine aminopropyltransferase</fullName>
    </recommendedName>
    <alternativeName>
        <fullName evidence="5">Putrescine aminopropyltransferase</fullName>
        <shortName evidence="5">PAPT</shortName>
    </alternativeName>
    <alternativeName>
        <fullName evidence="5">Spermidine synthase</fullName>
        <shortName evidence="5">SPDS</shortName>
        <shortName evidence="5">SPDSY</shortName>
        <ecNumber evidence="5">2.5.1.16</ecNumber>
    </alternativeName>
</protein>
<evidence type="ECO:0000256" key="2">
    <source>
        <dbReference type="ARBA" id="ARBA00022679"/>
    </source>
</evidence>
<evidence type="ECO:0000256" key="3">
    <source>
        <dbReference type="ARBA" id="ARBA00023066"/>
    </source>
</evidence>
<dbReference type="InterPro" id="IPR029063">
    <property type="entry name" value="SAM-dependent_MTases_sf"/>
</dbReference>
<evidence type="ECO:0000313" key="8">
    <source>
        <dbReference type="EMBL" id="BBB33557.1"/>
    </source>
</evidence>
<dbReference type="AlphaFoldDB" id="A0A7R6T0C1"/>
<keyword evidence="5" id="KW-1133">Transmembrane helix</keyword>
<dbReference type="InterPro" id="IPR037163">
    <property type="entry name" value="Spermidine_synt_N_sf"/>
</dbReference>
<evidence type="ECO:0000259" key="7">
    <source>
        <dbReference type="PROSITE" id="PS51006"/>
    </source>
</evidence>
<comment type="caution">
    <text evidence="5">Lacks conserved residue(s) required for the propagation of feature annotation.</text>
</comment>
<feature type="active site" description="Proton acceptor" evidence="5 6">
    <location>
        <position position="166"/>
    </location>
</feature>